<evidence type="ECO:0000313" key="4">
    <source>
        <dbReference type="Proteomes" id="UP000799429"/>
    </source>
</evidence>
<dbReference type="Proteomes" id="UP000799429">
    <property type="component" value="Unassembled WGS sequence"/>
</dbReference>
<name>A0A9P4VJA1_9PEZI</name>
<accession>A0A9P4VJA1</accession>
<evidence type="ECO:0000256" key="2">
    <source>
        <dbReference type="SAM" id="SignalP"/>
    </source>
</evidence>
<gene>
    <name evidence="3" type="ORF">M501DRAFT_989341</name>
</gene>
<dbReference type="EMBL" id="MU006113">
    <property type="protein sequence ID" value="KAF2834956.1"/>
    <property type="molecule type" value="Genomic_DNA"/>
</dbReference>
<feature type="signal peptide" evidence="2">
    <location>
        <begin position="1"/>
        <end position="23"/>
    </location>
</feature>
<comment type="caution">
    <text evidence="3">The sequence shown here is derived from an EMBL/GenBank/DDBJ whole genome shotgun (WGS) entry which is preliminary data.</text>
</comment>
<keyword evidence="2" id="KW-0732">Signal</keyword>
<feature type="chain" id="PRO_5040492384" evidence="2">
    <location>
        <begin position="24"/>
        <end position="705"/>
    </location>
</feature>
<dbReference type="AlphaFoldDB" id="A0A9P4VJA1"/>
<evidence type="ECO:0000256" key="1">
    <source>
        <dbReference type="SAM" id="MobiDB-lite"/>
    </source>
</evidence>
<sequence>MLNDMIRWTVSLMALASLYSVEAQKFRSEWSNSTSTNPTLTSSLDPIATSDGSSSGCGPCNLTAILAGHVWYPTIFNYTVATLYVVIDGTGNTTSTVTSLYQYPNVSEIRSSVIDYASSNHVQSFELMDNPWTVTEDWYFGAGEFTLEVTYDYQFHPPNAPATLTVCARSAFTTSHRPLVTYSVDPISASNFITTQTIVNTFTNYDIDHSTYYISTTWYLETRYKSFPTSVYADYPGLRSCRMKGVGIPTSKAWMQSLTETSTIRKTRAGLGPTQRPRPAAGKEDSSEQDTPGPTSSQQTPLPPITRTRNRPAQQTRPVDTEPDHNPPNDSSPDSQTPPDDGPPDQNPPIENFPDQNSPTNNPPDQNPPTDDSSGQNSPTDNSPDENPPNGGPILPRPPITVGTTTLTADTSGNFIVGTRTLRPGGAAATIGGTRISLVSDGNAVVVGTSTKPFLTPLTSAPTDMPPIILPVGDTTFTLFPGPSSTSGASLIVDSQFLIPGGRPITVSGTQVSLAFDGRALIVGTSIIPLTAPAITPAVTPASELVIDSTTLAPGPSGVLVIANGLTSTLDAGESVILASQTFTAGGNAVTVDGTIISIAEGENGMETVYYGVLTTGTEGVTDTPSTARVMRTTTVVVGSGSRGEQVTGGPTRTGVSGVIIATTTTTGSSCRNGVSSWSLLSLLDLWYWAFWIGKHGIYHGTDGK</sequence>
<proteinExistence type="predicted"/>
<reference evidence="3" key="1">
    <citation type="journal article" date="2020" name="Stud. Mycol.">
        <title>101 Dothideomycetes genomes: a test case for predicting lifestyles and emergence of pathogens.</title>
        <authorList>
            <person name="Haridas S."/>
            <person name="Albert R."/>
            <person name="Binder M."/>
            <person name="Bloem J."/>
            <person name="Labutti K."/>
            <person name="Salamov A."/>
            <person name="Andreopoulos B."/>
            <person name="Baker S."/>
            <person name="Barry K."/>
            <person name="Bills G."/>
            <person name="Bluhm B."/>
            <person name="Cannon C."/>
            <person name="Castanera R."/>
            <person name="Culley D."/>
            <person name="Daum C."/>
            <person name="Ezra D."/>
            <person name="Gonzalez J."/>
            <person name="Henrissat B."/>
            <person name="Kuo A."/>
            <person name="Liang C."/>
            <person name="Lipzen A."/>
            <person name="Lutzoni F."/>
            <person name="Magnuson J."/>
            <person name="Mondo S."/>
            <person name="Nolan M."/>
            <person name="Ohm R."/>
            <person name="Pangilinan J."/>
            <person name="Park H.-J."/>
            <person name="Ramirez L."/>
            <person name="Alfaro M."/>
            <person name="Sun H."/>
            <person name="Tritt A."/>
            <person name="Yoshinaga Y."/>
            <person name="Zwiers L.-H."/>
            <person name="Turgeon B."/>
            <person name="Goodwin S."/>
            <person name="Spatafora J."/>
            <person name="Crous P."/>
            <person name="Grigoriev I."/>
        </authorList>
    </citation>
    <scope>NUCLEOTIDE SEQUENCE</scope>
    <source>
        <strain evidence="3">CBS 101060</strain>
    </source>
</reference>
<feature type="compositionally biased region" description="Low complexity" evidence="1">
    <location>
        <begin position="328"/>
        <end position="339"/>
    </location>
</feature>
<feature type="region of interest" description="Disordered" evidence="1">
    <location>
        <begin position="262"/>
        <end position="407"/>
    </location>
</feature>
<evidence type="ECO:0000313" key="3">
    <source>
        <dbReference type="EMBL" id="KAF2834956.1"/>
    </source>
</evidence>
<keyword evidence="4" id="KW-1185">Reference proteome</keyword>
<protein>
    <submittedName>
        <fullName evidence="3">Uncharacterized protein</fullName>
    </submittedName>
</protein>
<dbReference type="OrthoDB" id="3944128at2759"/>
<feature type="compositionally biased region" description="Pro residues" evidence="1">
    <location>
        <begin position="386"/>
        <end position="399"/>
    </location>
</feature>
<feature type="compositionally biased region" description="Polar residues" evidence="1">
    <location>
        <begin position="289"/>
        <end position="300"/>
    </location>
</feature>
<organism evidence="3 4">
    <name type="scientific">Patellaria atrata CBS 101060</name>
    <dbReference type="NCBI Taxonomy" id="1346257"/>
    <lineage>
        <taxon>Eukaryota</taxon>
        <taxon>Fungi</taxon>
        <taxon>Dikarya</taxon>
        <taxon>Ascomycota</taxon>
        <taxon>Pezizomycotina</taxon>
        <taxon>Dothideomycetes</taxon>
        <taxon>Dothideomycetes incertae sedis</taxon>
        <taxon>Patellariales</taxon>
        <taxon>Patellariaceae</taxon>
        <taxon>Patellaria</taxon>
    </lineage>
</organism>